<keyword evidence="4" id="KW-0560">Oxidoreductase</keyword>
<comment type="cofactor">
    <cofactor evidence="1">
        <name>Zn(2+)</name>
        <dbReference type="ChEBI" id="CHEBI:29105"/>
    </cofactor>
</comment>
<evidence type="ECO:0000256" key="3">
    <source>
        <dbReference type="ARBA" id="ARBA00022833"/>
    </source>
</evidence>
<evidence type="ECO:0000256" key="1">
    <source>
        <dbReference type="ARBA" id="ARBA00001947"/>
    </source>
</evidence>
<evidence type="ECO:0000313" key="6">
    <source>
        <dbReference type="EMBL" id="CCM04886.1"/>
    </source>
</evidence>
<reference evidence="6 7" key="1">
    <citation type="journal article" date="2012" name="Appl. Environ. Microbiol.">
        <title>Short-read sequencing for genomic analysis of the brown rot fungus Fibroporia radiculosa.</title>
        <authorList>
            <person name="Tang J.D."/>
            <person name="Perkins A.D."/>
            <person name="Sonstegard T.S."/>
            <person name="Schroeder S.G."/>
            <person name="Burgess S.C."/>
            <person name="Diehl S.V."/>
        </authorList>
    </citation>
    <scope>NUCLEOTIDE SEQUENCE [LARGE SCALE GENOMIC DNA]</scope>
    <source>
        <strain evidence="6 7">TFFH 294</strain>
    </source>
</reference>
<dbReference type="EMBL" id="HE797171">
    <property type="protein sequence ID" value="CCM04886.1"/>
    <property type="molecule type" value="Genomic_DNA"/>
</dbReference>
<gene>
    <name evidence="6" type="ORF">FIBRA_07082</name>
</gene>
<dbReference type="Gene3D" id="3.90.180.10">
    <property type="entry name" value="Medium-chain alcohol dehydrogenases, catalytic domain"/>
    <property type="match status" value="1"/>
</dbReference>
<dbReference type="GeneID" id="24099797"/>
<dbReference type="GO" id="GO:0005737">
    <property type="term" value="C:cytoplasm"/>
    <property type="evidence" value="ECO:0007669"/>
    <property type="project" value="TreeGrafter"/>
</dbReference>
<accession>J4IBL8</accession>
<dbReference type="RefSeq" id="XP_012184169.1">
    <property type="nucleotide sequence ID" value="XM_012328779.1"/>
</dbReference>
<name>J4IBL8_9APHY</name>
<evidence type="ECO:0000256" key="4">
    <source>
        <dbReference type="ARBA" id="ARBA00023002"/>
    </source>
</evidence>
<dbReference type="GO" id="GO:0004022">
    <property type="term" value="F:alcohol dehydrogenase (NAD+) activity"/>
    <property type="evidence" value="ECO:0007669"/>
    <property type="project" value="TreeGrafter"/>
</dbReference>
<protein>
    <recommendedName>
        <fullName evidence="8">Alcohol dehydrogenase-like C-terminal domain-containing protein</fullName>
    </recommendedName>
</protein>
<dbReference type="Proteomes" id="UP000006352">
    <property type="component" value="Unassembled WGS sequence"/>
</dbReference>
<keyword evidence="7" id="KW-1185">Reference proteome</keyword>
<evidence type="ECO:0000313" key="7">
    <source>
        <dbReference type="Proteomes" id="UP000006352"/>
    </source>
</evidence>
<keyword evidence="3" id="KW-0862">Zinc</keyword>
<dbReference type="AlphaFoldDB" id="J4IBL8"/>
<dbReference type="InParanoid" id="J4IBL8"/>
<keyword evidence="5" id="KW-0520">NAD</keyword>
<evidence type="ECO:0000256" key="2">
    <source>
        <dbReference type="ARBA" id="ARBA00022723"/>
    </source>
</evidence>
<evidence type="ECO:0000256" key="5">
    <source>
        <dbReference type="ARBA" id="ARBA00023027"/>
    </source>
</evidence>
<dbReference type="OrthoDB" id="1879366at2759"/>
<dbReference type="PANTHER" id="PTHR42940">
    <property type="entry name" value="ALCOHOL DEHYDROGENASE 1-RELATED"/>
    <property type="match status" value="1"/>
</dbReference>
<dbReference type="PANTHER" id="PTHR42940:SF3">
    <property type="entry name" value="ALCOHOL DEHYDROGENASE 1-RELATED"/>
    <property type="match status" value="1"/>
</dbReference>
<dbReference type="Gene3D" id="3.40.50.720">
    <property type="entry name" value="NAD(P)-binding Rossmann-like Domain"/>
    <property type="match status" value="1"/>
</dbReference>
<dbReference type="STRING" id="599839.J4IBL8"/>
<dbReference type="HOGENOM" id="CLU_026673_18_2_1"/>
<dbReference type="GO" id="GO:0046872">
    <property type="term" value="F:metal ion binding"/>
    <property type="evidence" value="ECO:0007669"/>
    <property type="project" value="UniProtKB-KW"/>
</dbReference>
<organism evidence="6 7">
    <name type="scientific">Fibroporia radiculosa</name>
    <dbReference type="NCBI Taxonomy" id="599839"/>
    <lineage>
        <taxon>Eukaryota</taxon>
        <taxon>Fungi</taxon>
        <taxon>Dikarya</taxon>
        <taxon>Basidiomycota</taxon>
        <taxon>Agaricomycotina</taxon>
        <taxon>Agaricomycetes</taxon>
        <taxon>Polyporales</taxon>
        <taxon>Fibroporiaceae</taxon>
        <taxon>Fibroporia</taxon>
    </lineage>
</organism>
<sequence>MVVGLPAHASLSADIFFTVTKSISIYGSYVGNRQDAREALEIASRGRVKCYYEAKPLSALAETYEGLEQGKIVGRIVLDMRDD</sequence>
<proteinExistence type="predicted"/>
<keyword evidence="2" id="KW-0479">Metal-binding</keyword>
<evidence type="ECO:0008006" key="8">
    <source>
        <dbReference type="Google" id="ProtNLM"/>
    </source>
</evidence>